<keyword evidence="5" id="KW-0804">Transcription</keyword>
<dbReference type="InterPro" id="IPR036864">
    <property type="entry name" value="Zn2-C6_fun-type_DNA-bd_sf"/>
</dbReference>
<feature type="region of interest" description="Disordered" evidence="7">
    <location>
        <begin position="640"/>
        <end position="720"/>
    </location>
</feature>
<dbReference type="Gene3D" id="4.10.240.10">
    <property type="entry name" value="Zn(2)-C6 fungal-type DNA-binding domain"/>
    <property type="match status" value="1"/>
</dbReference>
<dbReference type="InterPro" id="IPR050613">
    <property type="entry name" value="Sec_Metabolite_Reg"/>
</dbReference>
<dbReference type="RefSeq" id="XP_016261396.1">
    <property type="nucleotide sequence ID" value="XM_016407916.1"/>
</dbReference>
<sequence>MVLGDQSLAMSDSTPAERPPKAFSCIRCFERKVKCDKQSPCSNCSKSQVECIFRVPPAPRRRKKRLQEDVLLERLRKCELLLKAKGLNLDDGPGDLNSPSHSSPVDPASTGEPDFGGLKYNRPGLFPDLPANKGGQLLMDGSKSRFIENNLWASVSGEFQTNEALTEEYSDEGDYGSPDGEGTEFMLGYTPSSNTVSQLHPPPDHIMLLWQSYLDSFNPLTKLVHQPTLEQSIIGAFQDLENVPRSLEALMFSVYSAAVYAMEDDECIMKFGEERKVLLSRYRYGTRKALSRAKFMATSDLQVLAAFVIYLLTMREVYDSRTVWALAGVASRIAQGMGLHRDGTTLGTPPFETEMRRRIWWQVTTLDFRSGELSGSGRFGDFDMWDTKPPTNVNDTDIWPGMTEPPVPSPRPTDMVACLIRCEFGTFWKEKISAKSKITMENLRLDAPFNTTLEERDANINELEGLLEEKYLKYCDPSVPVQFMCILMGRGAVASMRLMAHHPRKYANPADLPESEKEYLWKISLKLLEGYNLAHSTKYLRKFMWHTRNFFGWQALIYLLNELQTETIGDKADHAWSVVDEVFHHQKNFVTDYKRPLHAAAGSLLLKAFNARAAALREKTNGLLPKTIPEYIVILQEQRKANPPPPSATQLSAAATHPPTMSTTASTSSPSVLTSQGTPSDPWQGGGSLTSMLYQPQARQFGAGESGGGAGGGRKRQQLPLPNFVPPQVPASIQTQNIRPEQIMYASDPSLAEDLALADMPMDWASWDMMMQDSSTWDQAGGQ</sequence>
<feature type="compositionally biased region" description="Polar residues" evidence="7">
    <location>
        <begin position="689"/>
        <end position="698"/>
    </location>
</feature>
<keyword evidence="2" id="KW-0479">Metal-binding</keyword>
<dbReference type="VEuPathDB" id="FungiDB:PV06_06762"/>
<dbReference type="GO" id="GO:0003677">
    <property type="term" value="F:DNA binding"/>
    <property type="evidence" value="ECO:0007669"/>
    <property type="project" value="UniProtKB-KW"/>
</dbReference>
<proteinExistence type="predicted"/>
<evidence type="ECO:0000256" key="6">
    <source>
        <dbReference type="ARBA" id="ARBA00023242"/>
    </source>
</evidence>
<dbReference type="Proteomes" id="UP000053342">
    <property type="component" value="Unassembled WGS sequence"/>
</dbReference>
<dbReference type="GO" id="GO:0005634">
    <property type="term" value="C:nucleus"/>
    <property type="evidence" value="ECO:0007669"/>
    <property type="project" value="UniProtKB-SubCell"/>
</dbReference>
<dbReference type="InterPro" id="IPR007219">
    <property type="entry name" value="XnlR_reg_dom"/>
</dbReference>
<evidence type="ECO:0000313" key="9">
    <source>
        <dbReference type="EMBL" id="KIW41180.1"/>
    </source>
</evidence>
<dbReference type="HOGENOM" id="CLU_004083_5_3_1"/>
<comment type="subcellular location">
    <subcellularLocation>
        <location evidence="1">Nucleus</location>
    </subcellularLocation>
</comment>
<dbReference type="InterPro" id="IPR001138">
    <property type="entry name" value="Zn2Cys6_DnaBD"/>
</dbReference>
<dbReference type="SUPFAM" id="SSF57701">
    <property type="entry name" value="Zn2/Cys6 DNA-binding domain"/>
    <property type="match status" value="1"/>
</dbReference>
<keyword evidence="3" id="KW-0805">Transcription regulation</keyword>
<dbReference type="GO" id="GO:0008270">
    <property type="term" value="F:zinc ion binding"/>
    <property type="evidence" value="ECO:0007669"/>
    <property type="project" value="InterPro"/>
</dbReference>
<evidence type="ECO:0000256" key="5">
    <source>
        <dbReference type="ARBA" id="ARBA00023163"/>
    </source>
</evidence>
<keyword evidence="6" id="KW-0539">Nucleus</keyword>
<dbReference type="Pfam" id="PF00172">
    <property type="entry name" value="Zn_clus"/>
    <property type="match status" value="1"/>
</dbReference>
<protein>
    <recommendedName>
        <fullName evidence="8">Zn(2)-C6 fungal-type domain-containing protein</fullName>
    </recommendedName>
</protein>
<dbReference type="OrthoDB" id="2269373at2759"/>
<evidence type="ECO:0000256" key="7">
    <source>
        <dbReference type="SAM" id="MobiDB-lite"/>
    </source>
</evidence>
<evidence type="ECO:0000256" key="3">
    <source>
        <dbReference type="ARBA" id="ARBA00023015"/>
    </source>
</evidence>
<keyword evidence="4" id="KW-0238">DNA-binding</keyword>
<feature type="domain" description="Zn(2)-C6 fungal-type" evidence="8">
    <location>
        <begin position="24"/>
        <end position="53"/>
    </location>
</feature>
<gene>
    <name evidence="9" type="ORF">PV06_06762</name>
</gene>
<accession>A0A0D2DFI8</accession>
<dbReference type="SMART" id="SM00906">
    <property type="entry name" value="Fungal_trans"/>
    <property type="match status" value="1"/>
</dbReference>
<keyword evidence="10" id="KW-1185">Reference proteome</keyword>
<dbReference type="STRING" id="215243.A0A0D2DFI8"/>
<dbReference type="CDD" id="cd00067">
    <property type="entry name" value="GAL4"/>
    <property type="match status" value="1"/>
</dbReference>
<dbReference type="GO" id="GO:0006351">
    <property type="term" value="P:DNA-templated transcription"/>
    <property type="evidence" value="ECO:0007669"/>
    <property type="project" value="InterPro"/>
</dbReference>
<name>A0A0D2DFI8_9EURO</name>
<organism evidence="9 10">
    <name type="scientific">Exophiala oligosperma</name>
    <dbReference type="NCBI Taxonomy" id="215243"/>
    <lineage>
        <taxon>Eukaryota</taxon>
        <taxon>Fungi</taxon>
        <taxon>Dikarya</taxon>
        <taxon>Ascomycota</taxon>
        <taxon>Pezizomycotina</taxon>
        <taxon>Eurotiomycetes</taxon>
        <taxon>Chaetothyriomycetidae</taxon>
        <taxon>Chaetothyriales</taxon>
        <taxon>Herpotrichiellaceae</taxon>
        <taxon>Exophiala</taxon>
    </lineage>
</organism>
<feature type="region of interest" description="Disordered" evidence="7">
    <location>
        <begin position="1"/>
        <end position="20"/>
    </location>
</feature>
<dbReference type="PROSITE" id="PS50048">
    <property type="entry name" value="ZN2_CY6_FUNGAL_2"/>
    <property type="match status" value="1"/>
</dbReference>
<evidence type="ECO:0000259" key="8">
    <source>
        <dbReference type="PROSITE" id="PS50048"/>
    </source>
</evidence>
<dbReference type="AlphaFoldDB" id="A0A0D2DFI8"/>
<evidence type="ECO:0000313" key="10">
    <source>
        <dbReference type="Proteomes" id="UP000053342"/>
    </source>
</evidence>
<reference evidence="9 10" key="1">
    <citation type="submission" date="2015-01" db="EMBL/GenBank/DDBJ databases">
        <title>The Genome Sequence of Exophiala oligosperma CBS72588.</title>
        <authorList>
            <consortium name="The Broad Institute Genomics Platform"/>
            <person name="Cuomo C."/>
            <person name="de Hoog S."/>
            <person name="Gorbushina A."/>
            <person name="Stielow B."/>
            <person name="Teixiera M."/>
            <person name="Abouelleil A."/>
            <person name="Chapman S.B."/>
            <person name="Priest M."/>
            <person name="Young S.K."/>
            <person name="Wortman J."/>
            <person name="Nusbaum C."/>
            <person name="Birren B."/>
        </authorList>
    </citation>
    <scope>NUCLEOTIDE SEQUENCE [LARGE SCALE GENOMIC DNA]</scope>
    <source>
        <strain evidence="9 10">CBS 72588</strain>
    </source>
</reference>
<dbReference type="EMBL" id="KN847337">
    <property type="protein sequence ID" value="KIW41180.1"/>
    <property type="molecule type" value="Genomic_DNA"/>
</dbReference>
<dbReference type="PANTHER" id="PTHR31001:SF85">
    <property type="entry name" value="ZN(II)2CYS6 TRANSCRIPTION FACTOR (EUROFUNG)"/>
    <property type="match status" value="1"/>
</dbReference>
<dbReference type="GeneID" id="27358836"/>
<dbReference type="Pfam" id="PF04082">
    <property type="entry name" value="Fungal_trans"/>
    <property type="match status" value="1"/>
</dbReference>
<evidence type="ECO:0000256" key="2">
    <source>
        <dbReference type="ARBA" id="ARBA00022723"/>
    </source>
</evidence>
<dbReference type="GO" id="GO:0000981">
    <property type="term" value="F:DNA-binding transcription factor activity, RNA polymerase II-specific"/>
    <property type="evidence" value="ECO:0007669"/>
    <property type="project" value="InterPro"/>
</dbReference>
<dbReference type="PANTHER" id="PTHR31001">
    <property type="entry name" value="UNCHARACTERIZED TRANSCRIPTIONAL REGULATORY PROTEIN"/>
    <property type="match status" value="1"/>
</dbReference>
<evidence type="ECO:0000256" key="4">
    <source>
        <dbReference type="ARBA" id="ARBA00023125"/>
    </source>
</evidence>
<feature type="compositionally biased region" description="Low complexity" evidence="7">
    <location>
        <begin position="652"/>
        <end position="675"/>
    </location>
</feature>
<feature type="region of interest" description="Disordered" evidence="7">
    <location>
        <begin position="89"/>
        <end position="114"/>
    </location>
</feature>
<dbReference type="CDD" id="cd12148">
    <property type="entry name" value="fungal_TF_MHR"/>
    <property type="match status" value="1"/>
</dbReference>
<dbReference type="SMART" id="SM00066">
    <property type="entry name" value="GAL4"/>
    <property type="match status" value="1"/>
</dbReference>
<evidence type="ECO:0000256" key="1">
    <source>
        <dbReference type="ARBA" id="ARBA00004123"/>
    </source>
</evidence>